<keyword evidence="5" id="KW-0805">Transcription regulation</keyword>
<dbReference type="GO" id="GO:0016779">
    <property type="term" value="F:nucleotidyltransferase activity"/>
    <property type="evidence" value="ECO:0007669"/>
    <property type="project" value="UniProtKB-KW"/>
</dbReference>
<dbReference type="Proteomes" id="UP000306420">
    <property type="component" value="Unassembled WGS sequence"/>
</dbReference>
<accession>A0A5R9DY49</accession>
<evidence type="ECO:0000259" key="10">
    <source>
        <dbReference type="Pfam" id="PF04963"/>
    </source>
</evidence>
<dbReference type="GO" id="GO:0016987">
    <property type="term" value="F:sigma factor activity"/>
    <property type="evidence" value="ECO:0007669"/>
    <property type="project" value="UniProtKB-KW"/>
</dbReference>
<name>A0A5R9DY49_9LACT</name>
<dbReference type="GO" id="GO:0003677">
    <property type="term" value="F:DNA binding"/>
    <property type="evidence" value="ECO:0007669"/>
    <property type="project" value="UniProtKB-KW"/>
</dbReference>
<dbReference type="AlphaFoldDB" id="A0A5R9DY49"/>
<keyword evidence="14" id="KW-1185">Reference proteome</keyword>
<feature type="domain" description="RNA polymerase sigma factor 54 core-binding" evidence="10">
    <location>
        <begin position="87"/>
        <end position="272"/>
    </location>
</feature>
<dbReference type="PANTHER" id="PTHR32248">
    <property type="entry name" value="RNA POLYMERASE SIGMA-54 FACTOR"/>
    <property type="match status" value="1"/>
</dbReference>
<dbReference type="Gene3D" id="1.10.10.1330">
    <property type="entry name" value="RNA polymerase sigma-54 factor, core-binding domain"/>
    <property type="match status" value="1"/>
</dbReference>
<dbReference type="GO" id="GO:0001216">
    <property type="term" value="F:DNA-binding transcription activator activity"/>
    <property type="evidence" value="ECO:0007669"/>
    <property type="project" value="InterPro"/>
</dbReference>
<reference evidence="11 14" key="2">
    <citation type="submission" date="2020-07" db="EMBL/GenBank/DDBJ databases">
        <title>Facklamia lactis sp. nov., isolated from raw milk.</title>
        <authorList>
            <person name="Doll E.V."/>
            <person name="Huptas C."/>
            <person name="Staib L."/>
            <person name="Wenning M."/>
            <person name="Scherer S."/>
        </authorList>
    </citation>
    <scope>NUCLEOTIDE SEQUENCE [LARGE SCALE GENOMIC DNA]</scope>
    <source>
        <strain evidence="11 14">DSM 104272</strain>
    </source>
</reference>
<evidence type="ECO:0000256" key="8">
    <source>
        <dbReference type="ARBA" id="ARBA00023163"/>
    </source>
</evidence>
<dbReference type="InterPro" id="IPR007046">
    <property type="entry name" value="RNA_pol_sigma_54_core-bd"/>
</dbReference>
<dbReference type="OrthoDB" id="9814402at2"/>
<evidence type="ECO:0000259" key="9">
    <source>
        <dbReference type="Pfam" id="PF04552"/>
    </source>
</evidence>
<evidence type="ECO:0000313" key="12">
    <source>
        <dbReference type="EMBL" id="TLQ41690.1"/>
    </source>
</evidence>
<organism evidence="12 13">
    <name type="scientific">Ruoffia tabacinasalis</name>
    <dbReference type="NCBI Taxonomy" id="87458"/>
    <lineage>
        <taxon>Bacteria</taxon>
        <taxon>Bacillati</taxon>
        <taxon>Bacillota</taxon>
        <taxon>Bacilli</taxon>
        <taxon>Lactobacillales</taxon>
        <taxon>Aerococcaceae</taxon>
        <taxon>Ruoffia</taxon>
    </lineage>
</organism>
<keyword evidence="8" id="KW-0804">Transcription</keyword>
<dbReference type="Gene3D" id="1.10.10.60">
    <property type="entry name" value="Homeodomain-like"/>
    <property type="match status" value="1"/>
</dbReference>
<dbReference type="Proteomes" id="UP000823401">
    <property type="component" value="Unassembled WGS sequence"/>
</dbReference>
<dbReference type="Pfam" id="PF04552">
    <property type="entry name" value="Sigma54_DBD"/>
    <property type="match status" value="1"/>
</dbReference>
<sequence length="433" mass="50311">MKERDVQKEPLDQITIQEDESVKVFEGLKNSAIMSNPQLLDILDLNAEQLTYYLEDAILDNPFIDLEYSIEQQIPAFERFEGTKQAEELKESAQSLDTYLFEQILLYRHTDIRDAMVKAIEHLDERGYLPYTVDELAKKIDMPVIVTLDAVTLIKQLEPAGIGAYDLQESMMLQTEQDLHAPNVAYYLLEVFFDELRDKDYAEIQAQTQISYDEIMESVNYFHTLRTNPAALFNQVDKINLIPDVTITPVGEGLQIRYNRQYYPKISFNQTYFDEMAAKKDEELNNYIEPHEEGYQRLADNLRIREQLILEVVMCMVKAHKRYFLGKDEYKATLSMKDIAKETRLPEPIVYHIASNKNIEFNKQVSAFTDFINTSRSLTRDGLSANYIKDTISQIIDDSDRELTDEEIVSILLEDKIIVGQQIVKNYRKSLGK</sequence>
<evidence type="ECO:0000256" key="1">
    <source>
        <dbReference type="ARBA" id="ARBA00008798"/>
    </source>
</evidence>
<evidence type="ECO:0000313" key="11">
    <source>
        <dbReference type="EMBL" id="MBG9977709.1"/>
    </source>
</evidence>
<dbReference type="RefSeq" id="WP_138404288.1">
    <property type="nucleotide sequence ID" value="NZ_JACCEL010000005.1"/>
</dbReference>
<comment type="caution">
    <text evidence="12">The sequence shown here is derived from an EMBL/GenBank/DDBJ whole genome shotgun (WGS) entry which is preliminary data.</text>
</comment>
<dbReference type="InterPro" id="IPR000394">
    <property type="entry name" value="RNA_pol_sigma_54"/>
</dbReference>
<evidence type="ECO:0000313" key="14">
    <source>
        <dbReference type="Proteomes" id="UP000823401"/>
    </source>
</evidence>
<dbReference type="EMBL" id="VBSP01000012">
    <property type="protein sequence ID" value="TLQ41690.1"/>
    <property type="molecule type" value="Genomic_DNA"/>
</dbReference>
<keyword evidence="6" id="KW-0731">Sigma factor</keyword>
<dbReference type="GO" id="GO:0006352">
    <property type="term" value="P:DNA-templated transcription initiation"/>
    <property type="evidence" value="ECO:0007669"/>
    <property type="project" value="InterPro"/>
</dbReference>
<dbReference type="PROSITE" id="PS50044">
    <property type="entry name" value="SIGMA54_3"/>
    <property type="match status" value="1"/>
</dbReference>
<reference evidence="12 13" key="1">
    <citation type="submission" date="2019-05" db="EMBL/GenBank/DDBJ databases">
        <title>The metagenome of a microbial culture collection derived from dairy environment covers the genomic content of the human microbiome.</title>
        <authorList>
            <person name="Roder T."/>
            <person name="Wuthrich D."/>
            <person name="Sattari Z."/>
            <person name="Von Ah U."/>
            <person name="Bar C."/>
            <person name="Ronchi F."/>
            <person name="Macpherson A.J."/>
            <person name="Ganal-Vonarburg S.C."/>
            <person name="Bruggmann R."/>
            <person name="Vergeres G."/>
        </authorList>
    </citation>
    <scope>NUCLEOTIDE SEQUENCE [LARGE SCALE GENOMIC DNA]</scope>
    <source>
        <strain evidence="12 13">FAM 24227</strain>
    </source>
</reference>
<evidence type="ECO:0000256" key="7">
    <source>
        <dbReference type="ARBA" id="ARBA00023125"/>
    </source>
</evidence>
<keyword evidence="3" id="KW-0808">Transferase</keyword>
<evidence type="ECO:0000256" key="3">
    <source>
        <dbReference type="ARBA" id="ARBA00022679"/>
    </source>
</evidence>
<evidence type="ECO:0000256" key="5">
    <source>
        <dbReference type="ARBA" id="ARBA00023015"/>
    </source>
</evidence>
<dbReference type="PANTHER" id="PTHR32248:SF4">
    <property type="entry name" value="RNA POLYMERASE SIGMA-54 FACTOR"/>
    <property type="match status" value="1"/>
</dbReference>
<evidence type="ECO:0000313" key="13">
    <source>
        <dbReference type="Proteomes" id="UP000306420"/>
    </source>
</evidence>
<comment type="similarity">
    <text evidence="1">Belongs to the sigma-54 factor family.</text>
</comment>
<evidence type="ECO:0000256" key="2">
    <source>
        <dbReference type="ARBA" id="ARBA00022478"/>
    </source>
</evidence>
<dbReference type="PIRSF" id="PIRSF000774">
    <property type="entry name" value="RpoN"/>
    <property type="match status" value="1"/>
</dbReference>
<evidence type="ECO:0000256" key="6">
    <source>
        <dbReference type="ARBA" id="ARBA00023082"/>
    </source>
</evidence>
<dbReference type="EMBL" id="JACCEL010000005">
    <property type="protein sequence ID" value="MBG9977709.1"/>
    <property type="molecule type" value="Genomic_DNA"/>
</dbReference>
<proteinExistence type="inferred from homology"/>
<keyword evidence="4" id="KW-0548">Nucleotidyltransferase</keyword>
<gene>
    <name evidence="12" type="ORF">FEZ33_04925</name>
    <name evidence="11" type="ORF">HYQ42_02820</name>
</gene>
<keyword evidence="7" id="KW-0238">DNA-binding</keyword>
<dbReference type="GO" id="GO:0000428">
    <property type="term" value="C:DNA-directed RNA polymerase complex"/>
    <property type="evidence" value="ECO:0007669"/>
    <property type="project" value="UniProtKB-KW"/>
</dbReference>
<keyword evidence="2" id="KW-0240">DNA-directed RNA polymerase</keyword>
<dbReference type="InterPro" id="IPR038709">
    <property type="entry name" value="RpoN_core-bd_sf"/>
</dbReference>
<protein>
    <submittedName>
        <fullName evidence="12">RNA polymerase subunit sigma-54</fullName>
    </submittedName>
</protein>
<dbReference type="InterPro" id="IPR007634">
    <property type="entry name" value="RNA_pol_sigma_54_DNA-bd"/>
</dbReference>
<evidence type="ECO:0000256" key="4">
    <source>
        <dbReference type="ARBA" id="ARBA00022695"/>
    </source>
</evidence>
<dbReference type="Pfam" id="PF04963">
    <property type="entry name" value="Sigma54_CBD"/>
    <property type="match status" value="1"/>
</dbReference>
<feature type="domain" description="RNA polymerase sigma factor 54 DNA-binding" evidence="9">
    <location>
        <begin position="287"/>
        <end position="432"/>
    </location>
</feature>